<dbReference type="Gene3D" id="3.10.50.10">
    <property type="match status" value="1"/>
</dbReference>
<dbReference type="PANTHER" id="PTHR11177:SF392">
    <property type="entry name" value="HAP41P"/>
    <property type="match status" value="1"/>
</dbReference>
<dbReference type="InterPro" id="IPR001579">
    <property type="entry name" value="Glyco_hydro_18_chit_AS"/>
</dbReference>
<organism evidence="11 12">
    <name type="scientific">Mycena albidolilacea</name>
    <dbReference type="NCBI Taxonomy" id="1033008"/>
    <lineage>
        <taxon>Eukaryota</taxon>
        <taxon>Fungi</taxon>
        <taxon>Dikarya</taxon>
        <taxon>Basidiomycota</taxon>
        <taxon>Agaricomycotina</taxon>
        <taxon>Agaricomycetes</taxon>
        <taxon>Agaricomycetidae</taxon>
        <taxon>Agaricales</taxon>
        <taxon>Marasmiineae</taxon>
        <taxon>Mycenaceae</taxon>
        <taxon>Mycena</taxon>
    </lineage>
</organism>
<evidence type="ECO:0000256" key="8">
    <source>
        <dbReference type="RuleBase" id="RU004453"/>
    </source>
</evidence>
<dbReference type="GO" id="GO:0008061">
    <property type="term" value="F:chitin binding"/>
    <property type="evidence" value="ECO:0007669"/>
    <property type="project" value="InterPro"/>
</dbReference>
<dbReference type="EMBL" id="JARIHO010000048">
    <property type="protein sequence ID" value="KAJ7322921.1"/>
    <property type="molecule type" value="Genomic_DNA"/>
</dbReference>
<dbReference type="InterPro" id="IPR050314">
    <property type="entry name" value="Glycosyl_Hydrlase_18"/>
</dbReference>
<proteinExistence type="inferred from homology"/>
<evidence type="ECO:0000313" key="12">
    <source>
        <dbReference type="Proteomes" id="UP001218218"/>
    </source>
</evidence>
<comment type="caution">
    <text evidence="11">The sequence shown here is derived from an EMBL/GenBank/DDBJ whole genome shotgun (WGS) entry which is preliminary data.</text>
</comment>
<keyword evidence="5 7" id="KW-0326">Glycosidase</keyword>
<gene>
    <name evidence="11" type="ORF">DFH08DRAFT_353458</name>
</gene>
<evidence type="ECO:0000313" key="11">
    <source>
        <dbReference type="EMBL" id="KAJ7322921.1"/>
    </source>
</evidence>
<evidence type="ECO:0000256" key="4">
    <source>
        <dbReference type="ARBA" id="ARBA00023277"/>
    </source>
</evidence>
<evidence type="ECO:0000256" key="6">
    <source>
        <dbReference type="ARBA" id="ARBA00023326"/>
    </source>
</evidence>
<evidence type="ECO:0000256" key="1">
    <source>
        <dbReference type="ARBA" id="ARBA00000822"/>
    </source>
</evidence>
<keyword evidence="6" id="KW-0624">Polysaccharide degradation</keyword>
<dbReference type="AlphaFoldDB" id="A0AAD6ZHA1"/>
<protein>
    <submittedName>
        <fullName evidence="11">Glycoside hydrolase family 18 protein</fullName>
    </submittedName>
</protein>
<reference evidence="11" key="1">
    <citation type="submission" date="2023-03" db="EMBL/GenBank/DDBJ databases">
        <title>Massive genome expansion in bonnet fungi (Mycena s.s.) driven by repeated elements and novel gene families across ecological guilds.</title>
        <authorList>
            <consortium name="Lawrence Berkeley National Laboratory"/>
            <person name="Harder C.B."/>
            <person name="Miyauchi S."/>
            <person name="Viragh M."/>
            <person name="Kuo A."/>
            <person name="Thoen E."/>
            <person name="Andreopoulos B."/>
            <person name="Lu D."/>
            <person name="Skrede I."/>
            <person name="Drula E."/>
            <person name="Henrissat B."/>
            <person name="Morin E."/>
            <person name="Kohler A."/>
            <person name="Barry K."/>
            <person name="LaButti K."/>
            <person name="Morin E."/>
            <person name="Salamov A."/>
            <person name="Lipzen A."/>
            <person name="Mereny Z."/>
            <person name="Hegedus B."/>
            <person name="Baldrian P."/>
            <person name="Stursova M."/>
            <person name="Weitz H."/>
            <person name="Taylor A."/>
            <person name="Grigoriev I.V."/>
            <person name="Nagy L.G."/>
            <person name="Martin F."/>
            <person name="Kauserud H."/>
        </authorList>
    </citation>
    <scope>NUCLEOTIDE SEQUENCE</scope>
    <source>
        <strain evidence="11">CBHHK002</strain>
    </source>
</reference>
<keyword evidence="2 7" id="KW-0378">Hydrolase</keyword>
<dbReference type="InterPro" id="IPR017853">
    <property type="entry name" value="GH"/>
</dbReference>
<comment type="catalytic activity">
    <reaction evidence="1">
        <text>Random endo-hydrolysis of N-acetyl-beta-D-glucosaminide (1-&gt;4)-beta-linkages in chitin and chitodextrins.</text>
        <dbReference type="EC" id="3.2.1.14"/>
    </reaction>
</comment>
<comment type="similarity">
    <text evidence="8">Belongs to the glycosyl hydrolase 18 family.</text>
</comment>
<keyword evidence="9" id="KW-0732">Signal</keyword>
<evidence type="ECO:0000256" key="5">
    <source>
        <dbReference type="ARBA" id="ARBA00023295"/>
    </source>
</evidence>
<dbReference type="InterPro" id="IPR029070">
    <property type="entry name" value="Chitinase_insertion_sf"/>
</dbReference>
<dbReference type="InterPro" id="IPR011583">
    <property type="entry name" value="Chitinase_II/V-like_cat"/>
</dbReference>
<sequence length="460" mass="48570">MSKRLRIFATLPFLLVAPLVTSAAQYCSLRPPPGGSSLAAGGIQHTTNATDGSDVIASAWYPGWLATDFPPSSISWNRYNAMTFSFATTTPDVSTIALDDVSTQALPEFVSAAKNNVGSHFFQQKLDRPTILFQGVTALLSIGGWTGSQYYSTAVATSENRTAFVSAVLDLVSKYDLDGIDFDWEYPGKVGLPCNVVNPDDSNNFLLFLQELREQPAGKDLVLTAAVGIAPFVGPNQLPMDDVSDFSLVLDRIAIMAYDVWGSWSPSVGPNAPLDDSCASDQEGSAVSAVNAWTAANFPANITLGVAAYGHSFRVSPTAALNSTGSIILYPSFEKDSQPMGSADTPGDTSSDPCGDPNGVSGVFTFAGLVSGGFLDSDGTAASGIEYTFDSCSQTPFVYNESSQVMVSYDDATSFAAKGTFINAQGLLGFAVWDVTGDYNDILLDSLHEAMGIEQVCEAS</sequence>
<evidence type="ECO:0000256" key="3">
    <source>
        <dbReference type="ARBA" id="ARBA00023024"/>
    </source>
</evidence>
<dbReference type="Proteomes" id="UP001218218">
    <property type="component" value="Unassembled WGS sequence"/>
</dbReference>
<feature type="chain" id="PRO_5041925022" evidence="9">
    <location>
        <begin position="24"/>
        <end position="460"/>
    </location>
</feature>
<dbReference type="PROSITE" id="PS51910">
    <property type="entry name" value="GH18_2"/>
    <property type="match status" value="1"/>
</dbReference>
<keyword evidence="3" id="KW-0146">Chitin degradation</keyword>
<keyword evidence="12" id="KW-1185">Reference proteome</keyword>
<evidence type="ECO:0000256" key="2">
    <source>
        <dbReference type="ARBA" id="ARBA00022801"/>
    </source>
</evidence>
<dbReference type="GO" id="GO:0000272">
    <property type="term" value="P:polysaccharide catabolic process"/>
    <property type="evidence" value="ECO:0007669"/>
    <property type="project" value="UniProtKB-KW"/>
</dbReference>
<dbReference type="PANTHER" id="PTHR11177">
    <property type="entry name" value="CHITINASE"/>
    <property type="match status" value="1"/>
</dbReference>
<dbReference type="Pfam" id="PF00704">
    <property type="entry name" value="Glyco_hydro_18"/>
    <property type="match status" value="1"/>
</dbReference>
<evidence type="ECO:0000256" key="7">
    <source>
        <dbReference type="RuleBase" id="RU000489"/>
    </source>
</evidence>
<name>A0AAD6ZHA1_9AGAR</name>
<feature type="domain" description="GH18" evidence="10">
    <location>
        <begin position="55"/>
        <end position="454"/>
    </location>
</feature>
<dbReference type="SUPFAM" id="SSF51445">
    <property type="entry name" value="(Trans)glycosidases"/>
    <property type="match status" value="1"/>
</dbReference>
<dbReference type="InterPro" id="IPR001223">
    <property type="entry name" value="Glyco_hydro18_cat"/>
</dbReference>
<feature type="signal peptide" evidence="9">
    <location>
        <begin position="1"/>
        <end position="23"/>
    </location>
</feature>
<dbReference type="SUPFAM" id="SSF54556">
    <property type="entry name" value="Chitinase insertion domain"/>
    <property type="match status" value="1"/>
</dbReference>
<dbReference type="PROSITE" id="PS01095">
    <property type="entry name" value="GH18_1"/>
    <property type="match status" value="1"/>
</dbReference>
<evidence type="ECO:0000259" key="10">
    <source>
        <dbReference type="PROSITE" id="PS51910"/>
    </source>
</evidence>
<dbReference type="GO" id="GO:0008843">
    <property type="term" value="F:endochitinase activity"/>
    <property type="evidence" value="ECO:0007669"/>
    <property type="project" value="UniProtKB-EC"/>
</dbReference>
<dbReference type="GO" id="GO:0005576">
    <property type="term" value="C:extracellular region"/>
    <property type="evidence" value="ECO:0007669"/>
    <property type="project" value="TreeGrafter"/>
</dbReference>
<evidence type="ECO:0000256" key="9">
    <source>
        <dbReference type="SAM" id="SignalP"/>
    </source>
</evidence>
<dbReference type="SMART" id="SM00636">
    <property type="entry name" value="Glyco_18"/>
    <property type="match status" value="1"/>
</dbReference>
<accession>A0AAD6ZHA1</accession>
<keyword evidence="4" id="KW-0119">Carbohydrate metabolism</keyword>
<dbReference type="GO" id="GO:0006032">
    <property type="term" value="P:chitin catabolic process"/>
    <property type="evidence" value="ECO:0007669"/>
    <property type="project" value="UniProtKB-KW"/>
</dbReference>
<dbReference type="Gene3D" id="3.20.20.80">
    <property type="entry name" value="Glycosidases"/>
    <property type="match status" value="1"/>
</dbReference>